<evidence type="ECO:0000259" key="16">
    <source>
        <dbReference type="PROSITE" id="PS50109"/>
    </source>
</evidence>
<evidence type="ECO:0000313" key="18">
    <source>
        <dbReference type="EMBL" id="QPG16529.1"/>
    </source>
</evidence>
<dbReference type="CDD" id="cd00082">
    <property type="entry name" value="HisKA"/>
    <property type="match status" value="1"/>
</dbReference>
<organism evidence="18">
    <name type="scientific">Bacillus velezensis</name>
    <dbReference type="NCBI Taxonomy" id="492670"/>
    <lineage>
        <taxon>Bacteria</taxon>
        <taxon>Bacillati</taxon>
        <taxon>Bacillota</taxon>
        <taxon>Bacilli</taxon>
        <taxon>Bacillales</taxon>
        <taxon>Bacillaceae</taxon>
        <taxon>Bacillus</taxon>
        <taxon>Bacillus amyloliquefaciens group</taxon>
    </lineage>
</organism>
<dbReference type="GO" id="GO:0005886">
    <property type="term" value="C:plasma membrane"/>
    <property type="evidence" value="ECO:0007669"/>
    <property type="project" value="UniProtKB-SubCell"/>
</dbReference>
<dbReference type="InterPro" id="IPR036890">
    <property type="entry name" value="HATPase_C_sf"/>
</dbReference>
<dbReference type="Gene3D" id="1.10.287.130">
    <property type="match status" value="1"/>
</dbReference>
<evidence type="ECO:0000256" key="9">
    <source>
        <dbReference type="ARBA" id="ARBA00022777"/>
    </source>
</evidence>
<keyword evidence="4" id="KW-1003">Cell membrane</keyword>
<proteinExistence type="predicted"/>
<dbReference type="Pfam" id="PF00672">
    <property type="entry name" value="HAMP"/>
    <property type="match status" value="1"/>
</dbReference>
<dbReference type="Gene3D" id="3.30.565.10">
    <property type="entry name" value="Histidine kinase-like ATPase, C-terminal domain"/>
    <property type="match status" value="1"/>
</dbReference>
<dbReference type="InterPro" id="IPR003661">
    <property type="entry name" value="HisK_dim/P_dom"/>
</dbReference>
<dbReference type="InterPro" id="IPR003660">
    <property type="entry name" value="HAMP_dom"/>
</dbReference>
<evidence type="ECO:0000256" key="10">
    <source>
        <dbReference type="ARBA" id="ARBA00022840"/>
    </source>
</evidence>
<comment type="subcellular location">
    <subcellularLocation>
        <location evidence="2">Cell membrane</location>
        <topology evidence="2">Multi-pass membrane protein</topology>
    </subcellularLocation>
</comment>
<dbReference type="EC" id="2.7.13.3" evidence="3"/>
<dbReference type="GO" id="GO:0000155">
    <property type="term" value="F:phosphorelay sensor kinase activity"/>
    <property type="evidence" value="ECO:0007669"/>
    <property type="project" value="InterPro"/>
</dbReference>
<dbReference type="SUPFAM" id="SSF158472">
    <property type="entry name" value="HAMP domain-like"/>
    <property type="match status" value="1"/>
</dbReference>
<dbReference type="InterPro" id="IPR036097">
    <property type="entry name" value="HisK_dim/P_sf"/>
</dbReference>
<dbReference type="CDD" id="cd06225">
    <property type="entry name" value="HAMP"/>
    <property type="match status" value="1"/>
</dbReference>
<dbReference type="InterPro" id="IPR005467">
    <property type="entry name" value="His_kinase_dom"/>
</dbReference>
<comment type="catalytic activity">
    <reaction evidence="1">
        <text>ATP + protein L-histidine = ADP + protein N-phospho-L-histidine.</text>
        <dbReference type="EC" id="2.7.13.3"/>
    </reaction>
</comment>
<dbReference type="PRINTS" id="PR00344">
    <property type="entry name" value="BCTRLSENSOR"/>
</dbReference>
<keyword evidence="8" id="KW-0547">Nucleotide-binding</keyword>
<keyword evidence="14" id="KW-0175">Coiled coil</keyword>
<dbReference type="Gene3D" id="6.10.340.10">
    <property type="match status" value="1"/>
</dbReference>
<evidence type="ECO:0000256" key="4">
    <source>
        <dbReference type="ARBA" id="ARBA00022475"/>
    </source>
</evidence>
<dbReference type="PANTHER" id="PTHR45528">
    <property type="entry name" value="SENSOR HISTIDINE KINASE CPXA"/>
    <property type="match status" value="1"/>
</dbReference>
<evidence type="ECO:0000256" key="14">
    <source>
        <dbReference type="SAM" id="Coils"/>
    </source>
</evidence>
<keyword evidence="10" id="KW-0067">ATP-binding</keyword>
<keyword evidence="11 15" id="KW-1133">Transmembrane helix</keyword>
<dbReference type="Pfam" id="PF02518">
    <property type="entry name" value="HATPase_c"/>
    <property type="match status" value="1"/>
</dbReference>
<dbReference type="InterPro" id="IPR050398">
    <property type="entry name" value="HssS/ArlS-like"/>
</dbReference>
<feature type="transmembrane region" description="Helical" evidence="15">
    <location>
        <begin position="6"/>
        <end position="29"/>
    </location>
</feature>
<evidence type="ECO:0000256" key="5">
    <source>
        <dbReference type="ARBA" id="ARBA00022553"/>
    </source>
</evidence>
<keyword evidence="9 18" id="KW-0418">Kinase</keyword>
<dbReference type="InterPro" id="IPR004358">
    <property type="entry name" value="Sig_transdc_His_kin-like_C"/>
</dbReference>
<dbReference type="SUPFAM" id="SSF55874">
    <property type="entry name" value="ATPase domain of HSP90 chaperone/DNA topoisomerase II/histidine kinase"/>
    <property type="match status" value="1"/>
</dbReference>
<keyword evidence="6" id="KW-0808">Transferase</keyword>
<evidence type="ECO:0000256" key="8">
    <source>
        <dbReference type="ARBA" id="ARBA00022741"/>
    </source>
</evidence>
<keyword evidence="12" id="KW-0902">Two-component regulatory system</keyword>
<keyword evidence="5" id="KW-0597">Phosphoprotein</keyword>
<protein>
    <recommendedName>
        <fullName evidence="3">histidine kinase</fullName>
        <ecNumber evidence="3">2.7.13.3</ecNumber>
    </recommendedName>
</protein>
<sequence>MMRIKYLYQLLLSHVSILILAFFIIISLFSHFVKDFAYQNKVDELSSYAQQITSELNGRDLDLRRLYPYQDMLKTRETRFIIFDEHQRPYFFPDDMPPREKLKSKEWHMLKQGKTVQIRAEMNRFNTEGLEVSLVAKPLLINDQFKGAVLLVSPVRGVEQMISQVNRYMIYAIISTLIITILLSWLLSKFHVKRIQTLRDATGKVASGDYDISLKNSGGDEIGMLASDFNIMAKNLKQSREQIDRLEKRRRQFIADVSHELRTPLTTINGLVEGLNSNTIPEKDKEKCFSLISEETKRMLRLVKENLDYEKIRSQQIKLDKLSLPLIEVFEIIKEHLNQQAEEKQNQLRIQAEDGVKVLADYDRLIQILVNITKNSIQFTQNGDITLRGYEGYKETVIEIEDTGIGISKEEIEHIWERFYKADVSRTNTAYGEYGLGLSIVRQLVEMHKGTIDIASEKGKGTTFTIRLPLNTKHESS</sequence>
<feature type="domain" description="Histidine kinase" evidence="16">
    <location>
        <begin position="256"/>
        <end position="472"/>
    </location>
</feature>
<dbReference type="SMART" id="SM00388">
    <property type="entry name" value="HisKA"/>
    <property type="match status" value="1"/>
</dbReference>
<dbReference type="SMART" id="SM00387">
    <property type="entry name" value="HATPase_c"/>
    <property type="match status" value="1"/>
</dbReference>
<dbReference type="EMBL" id="CP064845">
    <property type="protein sequence ID" value="QPG21213.1"/>
    <property type="molecule type" value="Genomic_DNA"/>
</dbReference>
<dbReference type="FunFam" id="3.30.565.10:FF:000006">
    <property type="entry name" value="Sensor histidine kinase WalK"/>
    <property type="match status" value="1"/>
</dbReference>
<feature type="transmembrane region" description="Helical" evidence="15">
    <location>
        <begin position="168"/>
        <end position="187"/>
    </location>
</feature>
<feature type="coiled-coil region" evidence="14">
    <location>
        <begin position="229"/>
        <end position="256"/>
    </location>
</feature>
<dbReference type="PROSITE" id="PS50109">
    <property type="entry name" value="HIS_KIN"/>
    <property type="match status" value="1"/>
</dbReference>
<evidence type="ECO:0000256" key="3">
    <source>
        <dbReference type="ARBA" id="ARBA00012438"/>
    </source>
</evidence>
<dbReference type="GO" id="GO:0005524">
    <property type="term" value="F:ATP binding"/>
    <property type="evidence" value="ECO:0007669"/>
    <property type="project" value="UniProtKB-KW"/>
</dbReference>
<dbReference type="SUPFAM" id="SSF47384">
    <property type="entry name" value="Homodimeric domain of signal transducing histidine kinase"/>
    <property type="match status" value="1"/>
</dbReference>
<dbReference type="Pfam" id="PF00512">
    <property type="entry name" value="HisKA"/>
    <property type="match status" value="1"/>
</dbReference>
<dbReference type="FunFam" id="1.10.287.130:FF:000001">
    <property type="entry name" value="Two-component sensor histidine kinase"/>
    <property type="match status" value="1"/>
</dbReference>
<dbReference type="PANTHER" id="PTHR45528:SF1">
    <property type="entry name" value="SENSOR HISTIDINE KINASE CPXA"/>
    <property type="match status" value="1"/>
</dbReference>
<accession>A0A7S9EIA4</accession>
<dbReference type="EMBL" id="CP064846">
    <property type="protein sequence ID" value="QPG16529.1"/>
    <property type="molecule type" value="Genomic_DNA"/>
</dbReference>
<reference evidence="19" key="1">
    <citation type="submission" date="2020-11" db="EMBL/GenBank/DDBJ databases">
        <title>Complete genome of Bacillus amyloliguefaciens BZR 277.</title>
        <authorList>
            <person name="Asaturova A."/>
            <person name="Dubyaga V.M."/>
        </authorList>
    </citation>
    <scope>NUCLEOTIDE SEQUENCE</scope>
    <source>
        <strain evidence="19">BZR 277</strain>
    </source>
</reference>
<evidence type="ECO:0000313" key="19">
    <source>
        <dbReference type="EMBL" id="QPG21213.1"/>
    </source>
</evidence>
<evidence type="ECO:0000256" key="11">
    <source>
        <dbReference type="ARBA" id="ARBA00022989"/>
    </source>
</evidence>
<dbReference type="SMART" id="SM00304">
    <property type="entry name" value="HAMP"/>
    <property type="match status" value="1"/>
</dbReference>
<dbReference type="InterPro" id="IPR003594">
    <property type="entry name" value="HATPase_dom"/>
</dbReference>
<evidence type="ECO:0000256" key="13">
    <source>
        <dbReference type="ARBA" id="ARBA00023136"/>
    </source>
</evidence>
<evidence type="ECO:0000256" key="7">
    <source>
        <dbReference type="ARBA" id="ARBA00022692"/>
    </source>
</evidence>
<evidence type="ECO:0000256" key="15">
    <source>
        <dbReference type="SAM" id="Phobius"/>
    </source>
</evidence>
<evidence type="ECO:0000259" key="17">
    <source>
        <dbReference type="PROSITE" id="PS50885"/>
    </source>
</evidence>
<evidence type="ECO:0000256" key="6">
    <source>
        <dbReference type="ARBA" id="ARBA00022679"/>
    </source>
</evidence>
<feature type="coiled-coil region" evidence="14">
    <location>
        <begin position="327"/>
        <end position="354"/>
    </location>
</feature>
<reference evidence="18" key="2">
    <citation type="submission" date="2020-11" db="EMBL/GenBank/DDBJ databases">
        <title>Complete genome of Bacillus siamensis BZR 86.</title>
        <authorList>
            <person name="Asaturova A.M."/>
            <person name="Dubyaga V.M."/>
        </authorList>
    </citation>
    <scope>NUCLEOTIDE SEQUENCE</scope>
    <source>
        <strain evidence="18">BZR 86</strain>
    </source>
</reference>
<keyword evidence="7 15" id="KW-0812">Transmembrane</keyword>
<name>A0A7S9EIA4_BACVE</name>
<dbReference type="AlphaFoldDB" id="A0A7S9EIA4"/>
<evidence type="ECO:0000256" key="1">
    <source>
        <dbReference type="ARBA" id="ARBA00000085"/>
    </source>
</evidence>
<dbReference type="RefSeq" id="WP_162130794.1">
    <property type="nucleotide sequence ID" value="NZ_BPWC01000004.1"/>
</dbReference>
<dbReference type="PROSITE" id="PS50885">
    <property type="entry name" value="HAMP"/>
    <property type="match status" value="1"/>
</dbReference>
<keyword evidence="13 15" id="KW-0472">Membrane</keyword>
<evidence type="ECO:0000256" key="2">
    <source>
        <dbReference type="ARBA" id="ARBA00004651"/>
    </source>
</evidence>
<gene>
    <name evidence="19" type="ORF">IXY24_16530</name>
    <name evidence="18" type="ORF">IXY25_10645</name>
</gene>
<feature type="domain" description="HAMP" evidence="17">
    <location>
        <begin position="189"/>
        <end position="241"/>
    </location>
</feature>
<evidence type="ECO:0000256" key="12">
    <source>
        <dbReference type="ARBA" id="ARBA00023012"/>
    </source>
</evidence>